<protein>
    <submittedName>
        <fullName evidence="1">Uncharacterized protein</fullName>
    </submittedName>
</protein>
<keyword evidence="2" id="KW-1185">Reference proteome</keyword>
<evidence type="ECO:0000313" key="2">
    <source>
        <dbReference type="Proteomes" id="UP000799436"/>
    </source>
</evidence>
<dbReference type="EMBL" id="ML995830">
    <property type="protein sequence ID" value="KAF2769807.1"/>
    <property type="molecule type" value="Genomic_DNA"/>
</dbReference>
<dbReference type="AlphaFoldDB" id="A0A6G1LAA5"/>
<organism evidence="1 2">
    <name type="scientific">Teratosphaeria nubilosa</name>
    <dbReference type="NCBI Taxonomy" id="161662"/>
    <lineage>
        <taxon>Eukaryota</taxon>
        <taxon>Fungi</taxon>
        <taxon>Dikarya</taxon>
        <taxon>Ascomycota</taxon>
        <taxon>Pezizomycotina</taxon>
        <taxon>Dothideomycetes</taxon>
        <taxon>Dothideomycetidae</taxon>
        <taxon>Mycosphaerellales</taxon>
        <taxon>Teratosphaeriaceae</taxon>
        <taxon>Teratosphaeria</taxon>
    </lineage>
</organism>
<proteinExistence type="predicted"/>
<dbReference type="OrthoDB" id="5290015at2759"/>
<accession>A0A6G1LAA5</accession>
<evidence type="ECO:0000313" key="1">
    <source>
        <dbReference type="EMBL" id="KAF2769807.1"/>
    </source>
</evidence>
<sequence length="206" mass="23564">MAQQQARYNVAITKLKRSSHVGIGQPIEVSMLEQTDWSYGTIELAWDRARQALCETVQGRAALDRLAALFTGNASSARAWQQLLVRKIREKSPILVVDETMTESQVVAEHPRGTWEGSPADFNIRDQAIKFNSYRVDRAKELTQVLHYRHRQYQARQITYEQYGKADKDHCLGQFRIIHAACHETGGHLLVTDESRTRHHPGEDDI</sequence>
<gene>
    <name evidence="1" type="ORF">EJ03DRAFT_350857</name>
</gene>
<dbReference type="Proteomes" id="UP000799436">
    <property type="component" value="Unassembled WGS sequence"/>
</dbReference>
<reference evidence="1" key="1">
    <citation type="journal article" date="2020" name="Stud. Mycol.">
        <title>101 Dothideomycetes genomes: a test case for predicting lifestyles and emergence of pathogens.</title>
        <authorList>
            <person name="Haridas S."/>
            <person name="Albert R."/>
            <person name="Binder M."/>
            <person name="Bloem J."/>
            <person name="Labutti K."/>
            <person name="Salamov A."/>
            <person name="Andreopoulos B."/>
            <person name="Baker S."/>
            <person name="Barry K."/>
            <person name="Bills G."/>
            <person name="Bluhm B."/>
            <person name="Cannon C."/>
            <person name="Castanera R."/>
            <person name="Culley D."/>
            <person name="Daum C."/>
            <person name="Ezra D."/>
            <person name="Gonzalez J."/>
            <person name="Henrissat B."/>
            <person name="Kuo A."/>
            <person name="Liang C."/>
            <person name="Lipzen A."/>
            <person name="Lutzoni F."/>
            <person name="Magnuson J."/>
            <person name="Mondo S."/>
            <person name="Nolan M."/>
            <person name="Ohm R."/>
            <person name="Pangilinan J."/>
            <person name="Park H.-J."/>
            <person name="Ramirez L."/>
            <person name="Alfaro M."/>
            <person name="Sun H."/>
            <person name="Tritt A."/>
            <person name="Yoshinaga Y."/>
            <person name="Zwiers L.-H."/>
            <person name="Turgeon B."/>
            <person name="Goodwin S."/>
            <person name="Spatafora J."/>
            <person name="Crous P."/>
            <person name="Grigoriev I."/>
        </authorList>
    </citation>
    <scope>NUCLEOTIDE SEQUENCE</scope>
    <source>
        <strain evidence="1">CBS 116005</strain>
    </source>
</reference>
<name>A0A6G1LAA5_9PEZI</name>